<dbReference type="GO" id="GO:0022857">
    <property type="term" value="F:transmembrane transporter activity"/>
    <property type="evidence" value="ECO:0007669"/>
    <property type="project" value="InterPro"/>
</dbReference>
<keyword evidence="4 6" id="KW-1133">Transmembrane helix</keyword>
<comment type="subcellular location">
    <subcellularLocation>
        <location evidence="1">Cell membrane</location>
        <topology evidence="1">Multi-pass membrane protein</topology>
    </subcellularLocation>
</comment>
<evidence type="ECO:0000256" key="1">
    <source>
        <dbReference type="ARBA" id="ARBA00004651"/>
    </source>
</evidence>
<feature type="transmembrane region" description="Helical" evidence="6">
    <location>
        <begin position="75"/>
        <end position="95"/>
    </location>
</feature>
<dbReference type="SUPFAM" id="SSF103473">
    <property type="entry name" value="MFS general substrate transporter"/>
    <property type="match status" value="1"/>
</dbReference>
<dbReference type="KEGG" id="hspo:JGZ69_07155"/>
<feature type="transmembrane region" description="Helical" evidence="6">
    <location>
        <begin position="256"/>
        <end position="275"/>
    </location>
</feature>
<feature type="transmembrane region" description="Helical" evidence="6">
    <location>
        <begin position="141"/>
        <end position="159"/>
    </location>
</feature>
<evidence type="ECO:0000313" key="8">
    <source>
        <dbReference type="EMBL" id="QQX26603.1"/>
    </source>
</evidence>
<organism evidence="8 9">
    <name type="scientific">Heyndrickxia sporothermodurans</name>
    <dbReference type="NCBI Taxonomy" id="46224"/>
    <lineage>
        <taxon>Bacteria</taxon>
        <taxon>Bacillati</taxon>
        <taxon>Bacillota</taxon>
        <taxon>Bacilli</taxon>
        <taxon>Bacillales</taxon>
        <taxon>Bacillaceae</taxon>
        <taxon>Heyndrickxia</taxon>
    </lineage>
</organism>
<dbReference type="CDD" id="cd17355">
    <property type="entry name" value="MFS_YcxA_like"/>
    <property type="match status" value="1"/>
</dbReference>
<evidence type="ECO:0000256" key="4">
    <source>
        <dbReference type="ARBA" id="ARBA00022989"/>
    </source>
</evidence>
<dbReference type="Pfam" id="PF07690">
    <property type="entry name" value="MFS_1"/>
    <property type="match status" value="1"/>
</dbReference>
<dbReference type="Gene3D" id="1.20.1250.20">
    <property type="entry name" value="MFS general substrate transporter like domains"/>
    <property type="match status" value="1"/>
</dbReference>
<dbReference type="GO" id="GO:0005886">
    <property type="term" value="C:plasma membrane"/>
    <property type="evidence" value="ECO:0007669"/>
    <property type="project" value="UniProtKB-SubCell"/>
</dbReference>
<dbReference type="EMBL" id="CP066701">
    <property type="protein sequence ID" value="QQX26603.1"/>
    <property type="molecule type" value="Genomic_DNA"/>
</dbReference>
<dbReference type="AlphaFoldDB" id="A0AB37HD99"/>
<keyword evidence="3 6" id="KW-0812">Transmembrane</keyword>
<accession>A0AB37HD99</accession>
<evidence type="ECO:0000256" key="6">
    <source>
        <dbReference type="SAM" id="Phobius"/>
    </source>
</evidence>
<sequence>MERSFIGSRVVLVAFITLMGAFGLNLTAGQFFTPLHDSYGWDLTTLSLAVSLNMITWGLFQPIMGRLIDRIGPKMVIAGSAGLMGIAFLLSSTITHVWQFFIYYGILTAIGFAGCGSMANSVLVSRWYVKKRATMLSRSSMGMNIGQLLLLPLTGILIANTDFRFAFVVLGMIILVVVVPLVLFGVKNNPHEVSQFPDGDPTSEFTTPKSILLSEALQSREFWLSSLGFASCGFTLYLITMHLPKFAVDLGGGTSLGGQLLGIAALASAISMWATGQLTRTYGKRNLLIFLYLIRLLAFIWLAVSQNIWQLYVFAIVYGISSMPIIPLVTGIISERFGKNAMGSILGTSWLIHQVFAALGVFLGGYLRTLHGDYFFAFLMGAILLAIGTILTFFLKENQTKVNMDTVNIQGN</sequence>
<evidence type="ECO:0000259" key="7">
    <source>
        <dbReference type="PROSITE" id="PS50850"/>
    </source>
</evidence>
<dbReference type="PROSITE" id="PS50850">
    <property type="entry name" value="MFS"/>
    <property type="match status" value="1"/>
</dbReference>
<evidence type="ECO:0000256" key="2">
    <source>
        <dbReference type="ARBA" id="ARBA00022448"/>
    </source>
</evidence>
<feature type="transmembrane region" description="Helical" evidence="6">
    <location>
        <begin position="101"/>
        <end position="129"/>
    </location>
</feature>
<dbReference type="InterPro" id="IPR036259">
    <property type="entry name" value="MFS_trans_sf"/>
</dbReference>
<dbReference type="RefSeq" id="WP_107920903.1">
    <property type="nucleotide sequence ID" value="NZ_CP066701.1"/>
</dbReference>
<feature type="transmembrane region" description="Helical" evidence="6">
    <location>
        <begin position="310"/>
        <end position="333"/>
    </location>
</feature>
<keyword evidence="2" id="KW-0813">Transport</keyword>
<gene>
    <name evidence="8" type="ORF">JGZ69_07155</name>
</gene>
<evidence type="ECO:0000313" key="9">
    <source>
        <dbReference type="Proteomes" id="UP000595512"/>
    </source>
</evidence>
<feature type="transmembrane region" description="Helical" evidence="6">
    <location>
        <begin position="287"/>
        <end position="304"/>
    </location>
</feature>
<dbReference type="Proteomes" id="UP000595512">
    <property type="component" value="Chromosome"/>
</dbReference>
<feature type="transmembrane region" description="Helical" evidence="6">
    <location>
        <begin position="374"/>
        <end position="395"/>
    </location>
</feature>
<protein>
    <submittedName>
        <fullName evidence="8">MFS transporter</fullName>
    </submittedName>
</protein>
<evidence type="ECO:0000256" key="5">
    <source>
        <dbReference type="ARBA" id="ARBA00023136"/>
    </source>
</evidence>
<keyword evidence="5 6" id="KW-0472">Membrane</keyword>
<proteinExistence type="predicted"/>
<evidence type="ECO:0000256" key="3">
    <source>
        <dbReference type="ARBA" id="ARBA00022692"/>
    </source>
</evidence>
<reference evidence="8 9" key="1">
    <citation type="submission" date="2020-12" db="EMBL/GenBank/DDBJ databases">
        <title>Taxonomic evaluation of the Bacillus sporothermodurans group of bacteria based on whole genome sequences.</title>
        <authorList>
            <person name="Fiedler G."/>
            <person name="Herbstmann A.-D."/>
            <person name="Doll E."/>
            <person name="Wenning M."/>
            <person name="Brinks E."/>
            <person name="Kabisch J."/>
            <person name="Breitenwieser F."/>
            <person name="Lappann M."/>
            <person name="Boehnlein C."/>
            <person name="Franz C."/>
        </authorList>
    </citation>
    <scope>NUCLEOTIDE SEQUENCE [LARGE SCALE GENOMIC DNA]</scope>
    <source>
        <strain evidence="8 9">DSM 10599</strain>
    </source>
</reference>
<dbReference type="PANTHER" id="PTHR11360:SF284">
    <property type="entry name" value="EG:103B4.3 PROTEIN-RELATED"/>
    <property type="match status" value="1"/>
</dbReference>
<dbReference type="InterPro" id="IPR011701">
    <property type="entry name" value="MFS"/>
</dbReference>
<dbReference type="PANTHER" id="PTHR11360">
    <property type="entry name" value="MONOCARBOXYLATE TRANSPORTER"/>
    <property type="match status" value="1"/>
</dbReference>
<feature type="transmembrane region" description="Helical" evidence="6">
    <location>
        <begin position="222"/>
        <end position="244"/>
    </location>
</feature>
<name>A0AB37HD99_9BACI</name>
<feature type="transmembrane region" description="Helical" evidence="6">
    <location>
        <begin position="345"/>
        <end position="368"/>
    </location>
</feature>
<dbReference type="InterPro" id="IPR020846">
    <property type="entry name" value="MFS_dom"/>
</dbReference>
<feature type="transmembrane region" description="Helical" evidence="6">
    <location>
        <begin position="44"/>
        <end position="63"/>
    </location>
</feature>
<feature type="domain" description="Major facilitator superfamily (MFS) profile" evidence="7">
    <location>
        <begin position="9"/>
        <end position="400"/>
    </location>
</feature>
<feature type="transmembrane region" description="Helical" evidence="6">
    <location>
        <begin position="12"/>
        <end position="32"/>
    </location>
</feature>
<dbReference type="InterPro" id="IPR050327">
    <property type="entry name" value="Proton-linked_MCT"/>
</dbReference>
<feature type="transmembrane region" description="Helical" evidence="6">
    <location>
        <begin position="165"/>
        <end position="186"/>
    </location>
</feature>